<dbReference type="PANTHER" id="PTHR43004">
    <property type="entry name" value="TRK SYSTEM POTASSIUM UPTAKE PROTEIN"/>
    <property type="match status" value="1"/>
</dbReference>
<comment type="cofactor">
    <cofactor evidence="1">
        <name>FAD</name>
        <dbReference type="ChEBI" id="CHEBI:57692"/>
    </cofactor>
</comment>
<sequence>MTPRSGEQDNPASAAPVLIVGGGPAGLFAASELMRHGVRPRIVEKRLAPHHETRGTVIQPAVLEILDRGGLIDPFLQAGTRIEHIQILGPGLRELARADLAGIGCKYEFQCSLPQWRTETILREHLADQGLHVEYGIDVTSIDEGPTGVEVTLETDGRTETLDAAYVLGAGGGHSVTRHMMGQHLVGSTYDGRYIVADVALRLSTPPAYGRVLVGPDGFVLVSPLPDHRWLIFVNRNDDDVRDALPTEAELSTLLNTRAGADVGLHDLRWVSYFKMHKRAVPSLGDGRRFLLGDAAHMSSPLGGEGINAAFMDAADLAWKLALVAHGAAKPAILDSYAVERGMADQHVLDVSDEVHSFIMGLVMQCGADSAPSLPPGDPAEVLLGLRRRSMLDVSYTGSPLIAAQSADDAVGGRLPAWHRLAGTSHHLIIFDNTPGRQAFDARWQHAVAAVEGRSLGLEPSAAGVSDRGAVLVRPDGFIGFRAPALDDAAVDALDIHLASYLMPLPAEKAAEAPAAVAQV</sequence>
<keyword evidence="6" id="KW-1185">Reference proteome</keyword>
<dbReference type="Gene3D" id="3.40.30.120">
    <property type="match status" value="1"/>
</dbReference>
<dbReference type="Gene3D" id="3.30.70.2450">
    <property type="match status" value="1"/>
</dbReference>
<dbReference type="EMBL" id="QJJK01000001">
    <property type="protein sequence ID" value="PXW64522.1"/>
    <property type="molecule type" value="Genomic_DNA"/>
</dbReference>
<dbReference type="InterPro" id="IPR036188">
    <property type="entry name" value="FAD/NAD-bd_sf"/>
</dbReference>
<evidence type="ECO:0000256" key="2">
    <source>
        <dbReference type="ARBA" id="ARBA00022630"/>
    </source>
</evidence>
<dbReference type="Pfam" id="PF01494">
    <property type="entry name" value="FAD_binding_3"/>
    <property type="match status" value="1"/>
</dbReference>
<evidence type="ECO:0000256" key="1">
    <source>
        <dbReference type="ARBA" id="ARBA00001974"/>
    </source>
</evidence>
<reference evidence="5 6" key="1">
    <citation type="submission" date="2018-05" db="EMBL/GenBank/DDBJ databases">
        <title>Genomic Encyclopedia of Type Strains, Phase IV (KMG-IV): sequencing the most valuable type-strain genomes for metagenomic binning, comparative biology and taxonomic classification.</title>
        <authorList>
            <person name="Goeker M."/>
        </authorList>
    </citation>
    <scope>NUCLEOTIDE SEQUENCE [LARGE SCALE GENOMIC DNA]</scope>
    <source>
        <strain evidence="5 6">DSM 6462</strain>
    </source>
</reference>
<keyword evidence="2" id="KW-0285">Flavoprotein</keyword>
<dbReference type="RefSeq" id="WP_110372594.1">
    <property type="nucleotide sequence ID" value="NZ_JAHBRY010000001.1"/>
</dbReference>
<evidence type="ECO:0000256" key="3">
    <source>
        <dbReference type="ARBA" id="ARBA00022827"/>
    </source>
</evidence>
<dbReference type="SUPFAM" id="SSF51905">
    <property type="entry name" value="FAD/NAD(P)-binding domain"/>
    <property type="match status" value="1"/>
</dbReference>
<dbReference type="OrthoDB" id="9791689at2"/>
<proteinExistence type="predicted"/>
<dbReference type="PRINTS" id="PR00420">
    <property type="entry name" value="RNGMNOXGNASE"/>
</dbReference>
<dbReference type="PANTHER" id="PTHR43004:SF19">
    <property type="entry name" value="BINDING MONOOXYGENASE, PUTATIVE (JCVI)-RELATED"/>
    <property type="match status" value="1"/>
</dbReference>
<dbReference type="Proteomes" id="UP000248021">
    <property type="component" value="Unassembled WGS sequence"/>
</dbReference>
<feature type="domain" description="FAD-binding" evidence="4">
    <location>
        <begin position="15"/>
        <end position="350"/>
    </location>
</feature>
<accession>A0A2V3UGM2</accession>
<name>A0A2V3UGM2_9HYPH</name>
<protein>
    <submittedName>
        <fullName evidence="5">2-polyprenyl-6-methoxyphenol hydroxylase-like FAD-dependent oxidoreductase</fullName>
    </submittedName>
</protein>
<dbReference type="AlphaFoldDB" id="A0A2V3UGM2"/>
<evidence type="ECO:0000259" key="4">
    <source>
        <dbReference type="Pfam" id="PF01494"/>
    </source>
</evidence>
<keyword evidence="3" id="KW-0274">FAD</keyword>
<dbReference type="GO" id="GO:0071949">
    <property type="term" value="F:FAD binding"/>
    <property type="evidence" value="ECO:0007669"/>
    <property type="project" value="InterPro"/>
</dbReference>
<evidence type="ECO:0000313" key="5">
    <source>
        <dbReference type="EMBL" id="PXW64522.1"/>
    </source>
</evidence>
<dbReference type="Gene3D" id="3.50.50.60">
    <property type="entry name" value="FAD/NAD(P)-binding domain"/>
    <property type="match status" value="1"/>
</dbReference>
<dbReference type="InterPro" id="IPR050641">
    <property type="entry name" value="RIFMO-like"/>
</dbReference>
<evidence type="ECO:0000313" key="6">
    <source>
        <dbReference type="Proteomes" id="UP000248021"/>
    </source>
</evidence>
<dbReference type="GO" id="GO:0016709">
    <property type="term" value="F:oxidoreductase activity, acting on paired donors, with incorporation or reduction of molecular oxygen, NAD(P)H as one donor, and incorporation of one atom of oxygen"/>
    <property type="evidence" value="ECO:0007669"/>
    <property type="project" value="UniProtKB-ARBA"/>
</dbReference>
<dbReference type="InterPro" id="IPR002938">
    <property type="entry name" value="FAD-bd"/>
</dbReference>
<dbReference type="Pfam" id="PF21274">
    <property type="entry name" value="Rng_hyd_C"/>
    <property type="match status" value="1"/>
</dbReference>
<gene>
    <name evidence="5" type="ORF">C7450_101277</name>
</gene>
<comment type="caution">
    <text evidence="5">The sequence shown here is derived from an EMBL/GenBank/DDBJ whole genome shotgun (WGS) entry which is preliminary data.</text>
</comment>
<organism evidence="5 6">
    <name type="scientific">Chelatococcus asaccharovorans</name>
    <dbReference type="NCBI Taxonomy" id="28210"/>
    <lineage>
        <taxon>Bacteria</taxon>
        <taxon>Pseudomonadati</taxon>
        <taxon>Pseudomonadota</taxon>
        <taxon>Alphaproteobacteria</taxon>
        <taxon>Hyphomicrobiales</taxon>
        <taxon>Chelatococcaceae</taxon>
        <taxon>Chelatococcus</taxon>
    </lineage>
</organism>